<evidence type="ECO:0000313" key="3">
    <source>
        <dbReference type="Proteomes" id="UP001597188"/>
    </source>
</evidence>
<dbReference type="RefSeq" id="WP_137635666.1">
    <property type="nucleotide sequence ID" value="NZ_BJDL01000025.1"/>
</dbReference>
<dbReference type="Proteomes" id="UP001597188">
    <property type="component" value="Unassembled WGS sequence"/>
</dbReference>
<gene>
    <name evidence="2" type="ORF">ACFQ5L_11920</name>
</gene>
<feature type="signal peptide" evidence="1">
    <location>
        <begin position="1"/>
        <end position="20"/>
    </location>
</feature>
<evidence type="ECO:0000313" key="2">
    <source>
        <dbReference type="EMBL" id="MFD1421646.1"/>
    </source>
</evidence>
<protein>
    <submittedName>
        <fullName evidence="2">Uncharacterized protein</fullName>
    </submittedName>
</protein>
<dbReference type="EMBL" id="JBHTOJ010000044">
    <property type="protein sequence ID" value="MFD1421646.1"/>
    <property type="molecule type" value="Genomic_DNA"/>
</dbReference>
<sequence>MKFVKIVSAVMVATTLGATAVVATPQADLTAQAKAKKSLKTIPKQFRGTWYHYEKYDGYDYQKISAKKIKDHDEKRNNTMMMHQFDLNKKVSNNSKKNWMLAYKKSANKYIMADWYSYAYWKFDKFESEKDLGAYQMTTRKYKGKTVKVIKRTLPYSAGTWYIYSPSKALAKHLWNLDNK</sequence>
<proteinExistence type="predicted"/>
<evidence type="ECO:0000256" key="1">
    <source>
        <dbReference type="SAM" id="SignalP"/>
    </source>
</evidence>
<name>A0ABW4C297_9LACO</name>
<reference evidence="3" key="1">
    <citation type="journal article" date="2019" name="Int. J. Syst. Evol. Microbiol.">
        <title>The Global Catalogue of Microorganisms (GCM) 10K type strain sequencing project: providing services to taxonomists for standard genome sequencing and annotation.</title>
        <authorList>
            <consortium name="The Broad Institute Genomics Platform"/>
            <consortium name="The Broad Institute Genome Sequencing Center for Infectious Disease"/>
            <person name="Wu L."/>
            <person name="Ma J."/>
        </authorList>
    </citation>
    <scope>NUCLEOTIDE SEQUENCE [LARGE SCALE GENOMIC DNA]</scope>
    <source>
        <strain evidence="3">CCM 8931</strain>
    </source>
</reference>
<keyword evidence="3" id="KW-1185">Reference proteome</keyword>
<accession>A0ABW4C297</accession>
<feature type="chain" id="PRO_5045693828" evidence="1">
    <location>
        <begin position="21"/>
        <end position="180"/>
    </location>
</feature>
<comment type="caution">
    <text evidence="2">The sequence shown here is derived from an EMBL/GenBank/DDBJ whole genome shotgun (WGS) entry which is preliminary data.</text>
</comment>
<organism evidence="2 3">
    <name type="scientific">Lactiplantibacillus songbeiensis</name>
    <dbReference type="NCBI Taxonomy" id="2559920"/>
    <lineage>
        <taxon>Bacteria</taxon>
        <taxon>Bacillati</taxon>
        <taxon>Bacillota</taxon>
        <taxon>Bacilli</taxon>
        <taxon>Lactobacillales</taxon>
        <taxon>Lactobacillaceae</taxon>
        <taxon>Lactiplantibacillus</taxon>
    </lineage>
</organism>
<keyword evidence="1" id="KW-0732">Signal</keyword>